<dbReference type="Proteomes" id="UP000307000">
    <property type="component" value="Chromosome"/>
</dbReference>
<dbReference type="Pfam" id="PF08386">
    <property type="entry name" value="Abhydrolase_4"/>
    <property type="match status" value="1"/>
</dbReference>
<dbReference type="InterPro" id="IPR051601">
    <property type="entry name" value="Serine_prot/Carboxylest_S33"/>
</dbReference>
<dbReference type="AlphaFoldDB" id="A0A5B7WSD9"/>
<accession>A0A5B7WSD9</accession>
<feature type="signal peptide" evidence="4">
    <location>
        <begin position="1"/>
        <end position="29"/>
    </location>
</feature>
<feature type="domain" description="Peptidase S33 tripeptidyl aminopeptidase-like C-terminal" evidence="5">
    <location>
        <begin position="402"/>
        <end position="503"/>
    </location>
</feature>
<dbReference type="PANTHER" id="PTHR43248:SF29">
    <property type="entry name" value="TRIPEPTIDYL AMINOPEPTIDASE"/>
    <property type="match status" value="1"/>
</dbReference>
<dbReference type="GO" id="GO:0016787">
    <property type="term" value="F:hydrolase activity"/>
    <property type="evidence" value="ECO:0007669"/>
    <property type="project" value="UniProtKB-KW"/>
</dbReference>
<sequence>MSVRPRHRRWLPAAAFSAVLALLVSGCSAPTEQRAEPEPVAQGLQSYYEQQLQWEKCGSVIECATLKVPLDYENPQDGSIDLALNRRVAQGSEKNLLVNPGGPGGSGLDLVKSSVPLMFSKELQREYNVIGFDPRGVGKSTPVTCLDDAEQDELRQQNQRSWVPAEREEIRAESKKYADSCLEKTGELLGHVDTASAAKDMDIIREALGDEQLDYLGFSYGTFLGATYADLFPGHAGRMVLDGAMDPKSTSSQVDLAQAVGFEKEIKAWLEDCVESGDCPFTGTAEDAYKQLQDFFKKLEAKPMVASDGRKVPVIDFINGFIIPLYESTSWPMLSSAMADALEGDVDQIQYFADLSAGRDEEGNYTGNTTEAFGAVTCLDYPMDAAEARMEAEASELQRQAPIMGKYLSYGALGCEDWPFESTRVPGELHADGAGDILVIGTTGDPATPYHWSESLAKQLQGGVLLTYEGHGHTAYGRSNDCVTQAVDGYLIDGQVPEDGTKC</sequence>
<evidence type="ECO:0000313" key="6">
    <source>
        <dbReference type="EMBL" id="QCY46185.1"/>
    </source>
</evidence>
<dbReference type="SUPFAM" id="SSF53474">
    <property type="entry name" value="alpha/beta-Hydrolases"/>
    <property type="match status" value="1"/>
</dbReference>
<evidence type="ECO:0000256" key="1">
    <source>
        <dbReference type="ARBA" id="ARBA00010088"/>
    </source>
</evidence>
<dbReference type="InterPro" id="IPR029058">
    <property type="entry name" value="AB_hydrolase_fold"/>
</dbReference>
<dbReference type="PROSITE" id="PS51257">
    <property type="entry name" value="PROKAR_LIPOPROTEIN"/>
    <property type="match status" value="1"/>
</dbReference>
<protein>
    <submittedName>
        <fullName evidence="6">Alpha/beta hydrolase</fullName>
    </submittedName>
</protein>
<evidence type="ECO:0000256" key="3">
    <source>
        <dbReference type="ARBA" id="ARBA00022801"/>
    </source>
</evidence>
<reference evidence="6 7" key="1">
    <citation type="submission" date="2018-12" db="EMBL/GenBank/DDBJ databases">
        <title>Complete Genome Sequence of Glutamicibacter creatinolyticus strain LGCM259,isolated from an abscess of a 12-year-old mare in Italy.</title>
        <authorList>
            <person name="Santos R.G."/>
            <person name="Silva A.L."/>
            <person name="Seyffert N."/>
            <person name="Castro T.L.P."/>
            <person name="Attili A.R."/>
            <person name="Rifici C."/>
            <person name="Mazzullo G."/>
            <person name="Brenig B."/>
            <person name="Venanzi F."/>
            <person name="Azevedo V."/>
        </authorList>
    </citation>
    <scope>NUCLEOTIDE SEQUENCE [LARGE SCALE GENOMIC DNA]</scope>
    <source>
        <strain evidence="6 7">LGCM 259</strain>
    </source>
</reference>
<keyword evidence="2 4" id="KW-0732">Signal</keyword>
<keyword evidence="7" id="KW-1185">Reference proteome</keyword>
<evidence type="ECO:0000256" key="4">
    <source>
        <dbReference type="SAM" id="SignalP"/>
    </source>
</evidence>
<proteinExistence type="inferred from homology"/>
<gene>
    <name evidence="6" type="ORF">GcLGCM259_0409</name>
</gene>
<dbReference type="KEGG" id="gcr:GcLGCM259_0409"/>
<evidence type="ECO:0000259" key="5">
    <source>
        <dbReference type="Pfam" id="PF08386"/>
    </source>
</evidence>
<dbReference type="EMBL" id="CP034412">
    <property type="protein sequence ID" value="QCY46185.1"/>
    <property type="molecule type" value="Genomic_DNA"/>
</dbReference>
<comment type="similarity">
    <text evidence="1">Belongs to the peptidase S33 family.</text>
</comment>
<keyword evidence="3 6" id="KW-0378">Hydrolase</keyword>
<dbReference type="Gene3D" id="3.40.50.1820">
    <property type="entry name" value="alpha/beta hydrolase"/>
    <property type="match status" value="1"/>
</dbReference>
<feature type="chain" id="PRO_5038982710" evidence="4">
    <location>
        <begin position="30"/>
        <end position="503"/>
    </location>
</feature>
<name>A0A5B7WSD9_9MICC</name>
<dbReference type="RefSeq" id="WP_138925621.1">
    <property type="nucleotide sequence ID" value="NZ_CP034412.1"/>
</dbReference>
<evidence type="ECO:0000256" key="2">
    <source>
        <dbReference type="ARBA" id="ARBA00022729"/>
    </source>
</evidence>
<dbReference type="PANTHER" id="PTHR43248">
    <property type="entry name" value="2-SUCCINYL-6-HYDROXY-2,4-CYCLOHEXADIENE-1-CARBOXYLATE SYNTHASE"/>
    <property type="match status" value="1"/>
</dbReference>
<dbReference type="InterPro" id="IPR013595">
    <property type="entry name" value="Pept_S33_TAP-like_C"/>
</dbReference>
<organism evidence="6 7">
    <name type="scientific">Glutamicibacter creatinolyticus</name>
    <dbReference type="NCBI Taxonomy" id="162496"/>
    <lineage>
        <taxon>Bacteria</taxon>
        <taxon>Bacillati</taxon>
        <taxon>Actinomycetota</taxon>
        <taxon>Actinomycetes</taxon>
        <taxon>Micrococcales</taxon>
        <taxon>Micrococcaceae</taxon>
        <taxon>Glutamicibacter</taxon>
    </lineage>
</organism>
<evidence type="ECO:0000313" key="7">
    <source>
        <dbReference type="Proteomes" id="UP000307000"/>
    </source>
</evidence>